<evidence type="ECO:0000256" key="4">
    <source>
        <dbReference type="ARBA" id="ARBA00023002"/>
    </source>
</evidence>
<dbReference type="InterPro" id="IPR050463">
    <property type="entry name" value="Gfo/Idh/MocA_oxidrdct_glycsds"/>
</dbReference>
<dbReference type="PROSITE" id="PS51257">
    <property type="entry name" value="PROKAR_LIPOPROTEIN"/>
    <property type="match status" value="1"/>
</dbReference>
<dbReference type="Proteomes" id="UP000198601">
    <property type="component" value="Unassembled WGS sequence"/>
</dbReference>
<comment type="cofactor">
    <cofactor evidence="1">
        <name>NAD(+)</name>
        <dbReference type="ChEBI" id="CHEBI:57540"/>
    </cofactor>
</comment>
<sequence>MTIKVGIAGVRGLSSLQGFQSCPDTEVVALCDLDGEYLQEAAREHGIQHTYRIFEDMLESDIDAVVISTPMQLHVPQTIAALQAGKHVFCEVTAGVTMDELWWLKEVVESSNSVYMMAENYCYIPENQMITNMVKKGLFGEVYFGEGEYLHDVRSLAYQFNRTNAAEQTAPTWRKYWQLGKRGNFYPTHSLGPVMKWFEGDRIRSVSCYGSGWHTDSRFRQEDTTITLCQMESGKLIKLRTDCISKRPLNVNYTLQGTKGCFEAPRGMGDQHKVWLESMGGDPAYNREWRPLSDFYDYLPDRYKNATEEQKNAKHWGSDYFIIEDFVNAVKGLEKPAIDVYDACEWTAVALLSELSVMNGGRAMEMPNFRKSGSYADQIIKL</sequence>
<feature type="domain" description="Gfo/Idh/MocA-like oxidoreductase N-terminal" evidence="6">
    <location>
        <begin position="3"/>
        <end position="116"/>
    </location>
</feature>
<dbReference type="GO" id="GO:0016798">
    <property type="term" value="F:hydrolase activity, acting on glycosyl bonds"/>
    <property type="evidence" value="ECO:0007669"/>
    <property type="project" value="UniProtKB-KW"/>
</dbReference>
<keyword evidence="5" id="KW-0326">Glycosidase</keyword>
<evidence type="ECO:0000256" key="2">
    <source>
        <dbReference type="ARBA" id="ARBA00009329"/>
    </source>
</evidence>
<gene>
    <name evidence="8" type="ORF">SAMN04487970_100362</name>
</gene>
<evidence type="ECO:0000313" key="8">
    <source>
        <dbReference type="EMBL" id="SCW33197.1"/>
    </source>
</evidence>
<proteinExistence type="inferred from homology"/>
<evidence type="ECO:0000259" key="6">
    <source>
        <dbReference type="Pfam" id="PF01408"/>
    </source>
</evidence>
<dbReference type="Pfam" id="PF21252">
    <property type="entry name" value="Glyco_hydro_109_C"/>
    <property type="match status" value="1"/>
</dbReference>
<dbReference type="STRING" id="624147.SAMN04487970_100362"/>
<dbReference type="Pfam" id="PF01408">
    <property type="entry name" value="GFO_IDH_MocA"/>
    <property type="match status" value="1"/>
</dbReference>
<evidence type="ECO:0000256" key="1">
    <source>
        <dbReference type="ARBA" id="ARBA00001911"/>
    </source>
</evidence>
<feature type="domain" description="Glycosyl hydrolase 109 C-terminal" evidence="7">
    <location>
        <begin position="129"/>
        <end position="278"/>
    </location>
</feature>
<accession>A0A1G4PLR8</accession>
<dbReference type="InterPro" id="IPR036291">
    <property type="entry name" value="NAD(P)-bd_dom_sf"/>
</dbReference>
<protein>
    <submittedName>
        <fullName evidence="8">Predicted dehydrogenase</fullName>
    </submittedName>
</protein>
<dbReference type="SUPFAM" id="SSF55347">
    <property type="entry name" value="Glyceraldehyde-3-phosphate dehydrogenase-like, C-terminal domain"/>
    <property type="match status" value="1"/>
</dbReference>
<evidence type="ECO:0000259" key="7">
    <source>
        <dbReference type="Pfam" id="PF21252"/>
    </source>
</evidence>
<reference evidence="9" key="1">
    <citation type="submission" date="2016-10" db="EMBL/GenBank/DDBJ databases">
        <authorList>
            <person name="Varghese N."/>
            <person name="Submissions S."/>
        </authorList>
    </citation>
    <scope>NUCLEOTIDE SEQUENCE [LARGE SCALE GENOMIC DNA]</scope>
    <source>
        <strain evidence="9">CGMCC 1.8946</strain>
    </source>
</reference>
<dbReference type="Gene3D" id="3.40.50.720">
    <property type="entry name" value="NAD(P)-binding Rossmann-like Domain"/>
    <property type="match status" value="1"/>
</dbReference>
<dbReference type="InterPro" id="IPR049303">
    <property type="entry name" value="Glyco_hydro_109_C"/>
</dbReference>
<organism evidence="8 9">
    <name type="scientific">Paenibacillus tianmuensis</name>
    <dbReference type="NCBI Taxonomy" id="624147"/>
    <lineage>
        <taxon>Bacteria</taxon>
        <taxon>Bacillati</taxon>
        <taxon>Bacillota</taxon>
        <taxon>Bacilli</taxon>
        <taxon>Bacillales</taxon>
        <taxon>Paenibacillaceae</taxon>
        <taxon>Paenibacillus</taxon>
    </lineage>
</organism>
<dbReference type="PANTHER" id="PTHR43818:SF11">
    <property type="entry name" value="BCDNA.GH03377"/>
    <property type="match status" value="1"/>
</dbReference>
<dbReference type="GO" id="GO:0000166">
    <property type="term" value="F:nucleotide binding"/>
    <property type="evidence" value="ECO:0007669"/>
    <property type="project" value="InterPro"/>
</dbReference>
<dbReference type="InterPro" id="IPR000683">
    <property type="entry name" value="Gfo/Idh/MocA-like_OxRdtase_N"/>
</dbReference>
<dbReference type="RefSeq" id="WP_167670090.1">
    <property type="nucleotide sequence ID" value="NZ_FMTT01000003.1"/>
</dbReference>
<dbReference type="SUPFAM" id="SSF51735">
    <property type="entry name" value="NAD(P)-binding Rossmann-fold domains"/>
    <property type="match status" value="1"/>
</dbReference>
<dbReference type="PANTHER" id="PTHR43818">
    <property type="entry name" value="BCDNA.GH03377"/>
    <property type="match status" value="1"/>
</dbReference>
<dbReference type="GO" id="GO:0016491">
    <property type="term" value="F:oxidoreductase activity"/>
    <property type="evidence" value="ECO:0007669"/>
    <property type="project" value="UniProtKB-KW"/>
</dbReference>
<keyword evidence="9" id="KW-1185">Reference proteome</keyword>
<dbReference type="EMBL" id="FMTT01000003">
    <property type="protein sequence ID" value="SCW33197.1"/>
    <property type="molecule type" value="Genomic_DNA"/>
</dbReference>
<evidence type="ECO:0000313" key="9">
    <source>
        <dbReference type="Proteomes" id="UP000198601"/>
    </source>
</evidence>
<evidence type="ECO:0000256" key="5">
    <source>
        <dbReference type="ARBA" id="ARBA00023295"/>
    </source>
</evidence>
<comment type="similarity">
    <text evidence="2">Belongs to the Gfo/Idh/MocA family. Glycosyl hydrolase 109 subfamily.</text>
</comment>
<evidence type="ECO:0000256" key="3">
    <source>
        <dbReference type="ARBA" id="ARBA00022801"/>
    </source>
</evidence>
<keyword evidence="3" id="KW-0378">Hydrolase</keyword>
<keyword evidence="4" id="KW-0560">Oxidoreductase</keyword>
<name>A0A1G4PLR8_9BACL</name>
<dbReference type="Gene3D" id="3.30.360.10">
    <property type="entry name" value="Dihydrodipicolinate Reductase, domain 2"/>
    <property type="match status" value="1"/>
</dbReference>
<dbReference type="AlphaFoldDB" id="A0A1G4PLR8"/>